<evidence type="ECO:0000313" key="1">
    <source>
        <dbReference type="EMBL" id="KAF9069750.1"/>
    </source>
</evidence>
<sequence>MAFIFPPELHELIIDELRLSFPELKACSLVCKAWLPRCRFHLFRIIRIGPRRVCGIEKERFPVYFKRFQTSFIHTFKLPEIISCVQGISFESRIRDIIYNPEPLPVVPTDTLPQGQAILRPSFSSIDLPFQHLQFLRIHWRLLNMLYDGSGAVDTDIQAFEQVLSGIDRLEHLVVEKYRNFHANRDLLCSIAVHAPHLKTLCLSELRWFPSFSPFVLEDIFDEWRTKFAALGVRPLSLDRLCVRNCLQKGTNIIQSVVLPSTCLDLRRLRYLAMPATELQRALDDERFSEFGQELIHLTITNLDTPLLFQMESFPKLSELQLFVKDDWLLLQSLQNLGSHYVSSPVMSLNLHINFDAEFRGLSRRLVGSNNALLDELEEFNDILTSSVDPALHTLIRAQAGGFSMR</sequence>
<gene>
    <name evidence="1" type="ORF">BDP27DRAFT_672481</name>
</gene>
<evidence type="ECO:0008006" key="3">
    <source>
        <dbReference type="Google" id="ProtNLM"/>
    </source>
</evidence>
<dbReference type="Proteomes" id="UP000772434">
    <property type="component" value="Unassembled WGS sequence"/>
</dbReference>
<dbReference type="OrthoDB" id="2788229at2759"/>
<proteinExistence type="predicted"/>
<dbReference type="AlphaFoldDB" id="A0A9P5U7B9"/>
<reference evidence="1" key="1">
    <citation type="submission" date="2020-11" db="EMBL/GenBank/DDBJ databases">
        <authorList>
            <consortium name="DOE Joint Genome Institute"/>
            <person name="Ahrendt S."/>
            <person name="Riley R."/>
            <person name="Andreopoulos W."/>
            <person name="Labutti K."/>
            <person name="Pangilinan J."/>
            <person name="Ruiz-Duenas F.J."/>
            <person name="Barrasa J.M."/>
            <person name="Sanchez-Garcia M."/>
            <person name="Camarero S."/>
            <person name="Miyauchi S."/>
            <person name="Serrano A."/>
            <person name="Linde D."/>
            <person name="Babiker R."/>
            <person name="Drula E."/>
            <person name="Ayuso-Fernandez I."/>
            <person name="Pacheco R."/>
            <person name="Padilla G."/>
            <person name="Ferreira P."/>
            <person name="Barriuso J."/>
            <person name="Kellner H."/>
            <person name="Castanera R."/>
            <person name="Alfaro M."/>
            <person name="Ramirez L."/>
            <person name="Pisabarro A.G."/>
            <person name="Kuo A."/>
            <person name="Tritt A."/>
            <person name="Lipzen A."/>
            <person name="He G."/>
            <person name="Yan M."/>
            <person name="Ng V."/>
            <person name="Cullen D."/>
            <person name="Martin F."/>
            <person name="Rosso M.-N."/>
            <person name="Henrissat B."/>
            <person name="Hibbett D."/>
            <person name="Martinez A.T."/>
            <person name="Grigoriev I.V."/>
        </authorList>
    </citation>
    <scope>NUCLEOTIDE SEQUENCE</scope>
    <source>
        <strain evidence="1">AH 40177</strain>
    </source>
</reference>
<dbReference type="EMBL" id="JADNRY010000047">
    <property type="protein sequence ID" value="KAF9069750.1"/>
    <property type="molecule type" value="Genomic_DNA"/>
</dbReference>
<name>A0A9P5U7B9_9AGAR</name>
<comment type="caution">
    <text evidence="1">The sequence shown here is derived from an EMBL/GenBank/DDBJ whole genome shotgun (WGS) entry which is preliminary data.</text>
</comment>
<evidence type="ECO:0000313" key="2">
    <source>
        <dbReference type="Proteomes" id="UP000772434"/>
    </source>
</evidence>
<accession>A0A9P5U7B9</accession>
<keyword evidence="2" id="KW-1185">Reference proteome</keyword>
<organism evidence="1 2">
    <name type="scientific">Rhodocollybia butyracea</name>
    <dbReference type="NCBI Taxonomy" id="206335"/>
    <lineage>
        <taxon>Eukaryota</taxon>
        <taxon>Fungi</taxon>
        <taxon>Dikarya</taxon>
        <taxon>Basidiomycota</taxon>
        <taxon>Agaricomycotina</taxon>
        <taxon>Agaricomycetes</taxon>
        <taxon>Agaricomycetidae</taxon>
        <taxon>Agaricales</taxon>
        <taxon>Marasmiineae</taxon>
        <taxon>Omphalotaceae</taxon>
        <taxon>Rhodocollybia</taxon>
    </lineage>
</organism>
<protein>
    <recommendedName>
        <fullName evidence="3">F-box domain-containing protein</fullName>
    </recommendedName>
</protein>